<dbReference type="RefSeq" id="WP_154653577.1">
    <property type="nucleotide sequence ID" value="NZ_CAUPFC010000005.1"/>
</dbReference>
<dbReference type="PROSITE" id="PS51257">
    <property type="entry name" value="PROKAR_LIPOPROTEIN"/>
    <property type="match status" value="1"/>
</dbReference>
<dbReference type="AlphaFoldDB" id="A0AAW9HN38"/>
<keyword evidence="5" id="KW-1185">Reference proteome</keyword>
<feature type="signal peptide" evidence="2">
    <location>
        <begin position="1"/>
        <end position="19"/>
    </location>
</feature>
<evidence type="ECO:0000313" key="3">
    <source>
        <dbReference type="EMBL" id="MDY5140213.1"/>
    </source>
</evidence>
<reference evidence="3 5" key="1">
    <citation type="submission" date="2023-10" db="EMBL/GenBank/DDBJ databases">
        <title>Whole Genome based description of the genera Actinobaculum and Actinotignum reveals a complex phylogenetic relationship within the species included in the genus Actinotignum.</title>
        <authorList>
            <person name="Jensen C.S."/>
            <person name="Dargis R."/>
            <person name="Kemp M."/>
            <person name="Christensen J.J."/>
        </authorList>
    </citation>
    <scope>NUCLEOTIDE SEQUENCE</scope>
    <source>
        <strain evidence="4 5">SLA_B089</strain>
        <strain evidence="3">SLA_B245</strain>
    </source>
</reference>
<keyword evidence="2" id="KW-0732">Signal</keyword>
<feature type="chain" id="PRO_5043331467" evidence="2">
    <location>
        <begin position="20"/>
        <end position="50"/>
    </location>
</feature>
<accession>A0AAW9HN38</accession>
<name>A0AAW9HN38_9ACTO</name>
<comment type="caution">
    <text evidence="3">The sequence shown here is derived from an EMBL/GenBank/DDBJ whole genome shotgun (WGS) entry which is preliminary data.</text>
</comment>
<sequence>MKKKLLTVAGALLCSLALASCSSSPSDNPSSDPSSSGPGSCSVESNAPGC</sequence>
<evidence type="ECO:0000313" key="4">
    <source>
        <dbReference type="EMBL" id="MDY5146897.1"/>
    </source>
</evidence>
<organism evidence="3 6">
    <name type="scientific">Actinotignum timonense</name>
    <dbReference type="NCBI Taxonomy" id="1870995"/>
    <lineage>
        <taxon>Bacteria</taxon>
        <taxon>Bacillati</taxon>
        <taxon>Actinomycetota</taxon>
        <taxon>Actinomycetes</taxon>
        <taxon>Actinomycetales</taxon>
        <taxon>Actinomycetaceae</taxon>
        <taxon>Actinotignum</taxon>
    </lineage>
</organism>
<protein>
    <submittedName>
        <fullName evidence="3">Uncharacterized protein</fullName>
    </submittedName>
</protein>
<feature type="region of interest" description="Disordered" evidence="1">
    <location>
        <begin position="21"/>
        <end position="50"/>
    </location>
</feature>
<dbReference type="EMBL" id="JAWNFY010000022">
    <property type="protein sequence ID" value="MDY5146897.1"/>
    <property type="molecule type" value="Genomic_DNA"/>
</dbReference>
<feature type="compositionally biased region" description="Low complexity" evidence="1">
    <location>
        <begin position="21"/>
        <end position="42"/>
    </location>
</feature>
<gene>
    <name evidence="3" type="ORF">R6G74_02620</name>
    <name evidence="4" type="ORF">R6P33_07710</name>
</gene>
<evidence type="ECO:0000256" key="1">
    <source>
        <dbReference type="SAM" id="MobiDB-lite"/>
    </source>
</evidence>
<dbReference type="EMBL" id="JAWNFV010000004">
    <property type="protein sequence ID" value="MDY5140213.1"/>
    <property type="molecule type" value="Genomic_DNA"/>
</dbReference>
<evidence type="ECO:0000256" key="2">
    <source>
        <dbReference type="SAM" id="SignalP"/>
    </source>
</evidence>
<evidence type="ECO:0000313" key="6">
    <source>
        <dbReference type="Proteomes" id="UP001288320"/>
    </source>
</evidence>
<dbReference type="Proteomes" id="UP001288320">
    <property type="component" value="Unassembled WGS sequence"/>
</dbReference>
<dbReference type="GeneID" id="92812903"/>
<dbReference type="Proteomes" id="UP001284901">
    <property type="component" value="Unassembled WGS sequence"/>
</dbReference>
<proteinExistence type="predicted"/>
<evidence type="ECO:0000313" key="5">
    <source>
        <dbReference type="Proteomes" id="UP001284901"/>
    </source>
</evidence>